<proteinExistence type="predicted"/>
<keyword evidence="3" id="KW-1185">Reference proteome</keyword>
<evidence type="ECO:0000256" key="1">
    <source>
        <dbReference type="SAM" id="MobiDB-lite"/>
    </source>
</evidence>
<protein>
    <submittedName>
        <fullName evidence="2">Uncharacterized protein</fullName>
    </submittedName>
</protein>
<reference evidence="2 3" key="1">
    <citation type="submission" date="2018-08" db="EMBL/GenBank/DDBJ databases">
        <title>Sequencing the genomes of 1000 actinobacteria strains.</title>
        <authorList>
            <person name="Klenk H.-P."/>
        </authorList>
    </citation>
    <scope>NUCLEOTIDE SEQUENCE [LARGE SCALE GENOMIC DNA]</scope>
    <source>
        <strain evidence="2 3">DSM 43927</strain>
    </source>
</reference>
<evidence type="ECO:0000313" key="3">
    <source>
        <dbReference type="Proteomes" id="UP000256661"/>
    </source>
</evidence>
<accession>A0A3D9SYS7</accession>
<feature type="compositionally biased region" description="Basic and acidic residues" evidence="1">
    <location>
        <begin position="1"/>
        <end position="21"/>
    </location>
</feature>
<comment type="caution">
    <text evidence="2">The sequence shown here is derived from an EMBL/GenBank/DDBJ whole genome shotgun (WGS) entry which is preliminary data.</text>
</comment>
<name>A0A3D9SYS7_9ACTN</name>
<feature type="region of interest" description="Disordered" evidence="1">
    <location>
        <begin position="1"/>
        <end position="30"/>
    </location>
</feature>
<sequence length="120" mass="13995">MSLIRRSDNPARHRDASEKRDRPRTRAVRDERREHLTTLLNEFETRPIFRARVVEPYGTDFIYLRVVNQDAGVLAEDIGCRIEEDGRHWFTWSWGDIIGPVGDPEGAADKIQRVITPERP</sequence>
<organism evidence="2 3">
    <name type="scientific">Thermomonospora umbrina</name>
    <dbReference type="NCBI Taxonomy" id="111806"/>
    <lineage>
        <taxon>Bacteria</taxon>
        <taxon>Bacillati</taxon>
        <taxon>Actinomycetota</taxon>
        <taxon>Actinomycetes</taxon>
        <taxon>Streptosporangiales</taxon>
        <taxon>Thermomonosporaceae</taxon>
        <taxon>Thermomonospora</taxon>
    </lineage>
</organism>
<evidence type="ECO:0000313" key="2">
    <source>
        <dbReference type="EMBL" id="REE96771.1"/>
    </source>
</evidence>
<dbReference type="Proteomes" id="UP000256661">
    <property type="component" value="Unassembled WGS sequence"/>
</dbReference>
<gene>
    <name evidence="2" type="ORF">DFJ69_2218</name>
</gene>
<dbReference type="AlphaFoldDB" id="A0A3D9SYS7"/>
<dbReference type="EMBL" id="QTTT01000001">
    <property type="protein sequence ID" value="REE96771.1"/>
    <property type="molecule type" value="Genomic_DNA"/>
</dbReference>